<sequence>MEKKSLGEDLHRVTMEIQALKRLSHHHISKLYQVIETDTHYFLIMEYCAGGELFDHIGES</sequence>
<name>A0ABN7P2D8_TIMPD</name>
<dbReference type="Proteomes" id="UP001153148">
    <property type="component" value="Unassembled WGS sequence"/>
</dbReference>
<keyword evidence="1" id="KW-0547">Nucleotide-binding</keyword>
<dbReference type="SUPFAM" id="SSF56112">
    <property type="entry name" value="Protein kinase-like (PK-like)"/>
    <property type="match status" value="1"/>
</dbReference>
<dbReference type="Pfam" id="PF00069">
    <property type="entry name" value="Pkinase"/>
    <property type="match status" value="1"/>
</dbReference>
<dbReference type="InterPro" id="IPR000719">
    <property type="entry name" value="Prot_kinase_dom"/>
</dbReference>
<evidence type="ECO:0000259" key="3">
    <source>
        <dbReference type="PROSITE" id="PS50011"/>
    </source>
</evidence>
<keyword evidence="5" id="KW-1185">Reference proteome</keyword>
<dbReference type="EMBL" id="CAJPIN010011321">
    <property type="protein sequence ID" value="CAG2060068.1"/>
    <property type="molecule type" value="Genomic_DNA"/>
</dbReference>
<dbReference type="InterPro" id="IPR011009">
    <property type="entry name" value="Kinase-like_dom_sf"/>
</dbReference>
<keyword evidence="2" id="KW-0067">ATP-binding</keyword>
<dbReference type="PANTHER" id="PTHR24346:SF30">
    <property type="entry name" value="MATERNAL EMBRYONIC LEUCINE ZIPPER KINASE"/>
    <property type="match status" value="1"/>
</dbReference>
<protein>
    <recommendedName>
        <fullName evidence="3">Protein kinase domain-containing protein</fullName>
    </recommendedName>
</protein>
<dbReference type="Gene3D" id="1.10.510.10">
    <property type="entry name" value="Transferase(Phosphotransferase) domain 1"/>
    <property type="match status" value="1"/>
</dbReference>
<gene>
    <name evidence="4" type="ORF">TPAB3V08_LOCUS7026</name>
</gene>
<evidence type="ECO:0000313" key="5">
    <source>
        <dbReference type="Proteomes" id="UP001153148"/>
    </source>
</evidence>
<evidence type="ECO:0000256" key="2">
    <source>
        <dbReference type="ARBA" id="ARBA00022840"/>
    </source>
</evidence>
<accession>A0ABN7P2D8</accession>
<feature type="domain" description="Protein kinase" evidence="3">
    <location>
        <begin position="1"/>
        <end position="60"/>
    </location>
</feature>
<reference evidence="4" key="1">
    <citation type="submission" date="2021-03" db="EMBL/GenBank/DDBJ databases">
        <authorList>
            <person name="Tran Van P."/>
        </authorList>
    </citation>
    <scope>NUCLEOTIDE SEQUENCE</scope>
</reference>
<organism evidence="4 5">
    <name type="scientific">Timema podura</name>
    <name type="common">Walking stick</name>
    <dbReference type="NCBI Taxonomy" id="61482"/>
    <lineage>
        <taxon>Eukaryota</taxon>
        <taxon>Metazoa</taxon>
        <taxon>Ecdysozoa</taxon>
        <taxon>Arthropoda</taxon>
        <taxon>Hexapoda</taxon>
        <taxon>Insecta</taxon>
        <taxon>Pterygota</taxon>
        <taxon>Neoptera</taxon>
        <taxon>Polyneoptera</taxon>
        <taxon>Phasmatodea</taxon>
        <taxon>Timematodea</taxon>
        <taxon>Timematoidea</taxon>
        <taxon>Timematidae</taxon>
        <taxon>Timema</taxon>
    </lineage>
</organism>
<evidence type="ECO:0000313" key="4">
    <source>
        <dbReference type="EMBL" id="CAG2060068.1"/>
    </source>
</evidence>
<dbReference type="PROSITE" id="PS50011">
    <property type="entry name" value="PROTEIN_KINASE_DOM"/>
    <property type="match status" value="1"/>
</dbReference>
<dbReference type="PANTHER" id="PTHR24346">
    <property type="entry name" value="MAP/MICROTUBULE AFFINITY-REGULATING KINASE"/>
    <property type="match status" value="1"/>
</dbReference>
<comment type="caution">
    <text evidence="4">The sequence shown here is derived from an EMBL/GenBank/DDBJ whole genome shotgun (WGS) entry which is preliminary data.</text>
</comment>
<proteinExistence type="predicted"/>
<evidence type="ECO:0000256" key="1">
    <source>
        <dbReference type="ARBA" id="ARBA00022741"/>
    </source>
</evidence>